<dbReference type="SUPFAM" id="SSF53335">
    <property type="entry name" value="S-adenosyl-L-methionine-dependent methyltransferases"/>
    <property type="match status" value="1"/>
</dbReference>
<dbReference type="PANTHER" id="PTHR44307">
    <property type="entry name" value="PHOSPHOETHANOLAMINE METHYLTRANSFERASE"/>
    <property type="match status" value="1"/>
</dbReference>
<dbReference type="EMBL" id="CAJNRE010008578">
    <property type="protein sequence ID" value="CAF2074025.1"/>
    <property type="molecule type" value="Genomic_DNA"/>
</dbReference>
<dbReference type="CDD" id="cd02440">
    <property type="entry name" value="AdoMet_MTases"/>
    <property type="match status" value="1"/>
</dbReference>
<evidence type="ECO:0000256" key="3">
    <source>
        <dbReference type="ARBA" id="ARBA00022603"/>
    </source>
</evidence>
<feature type="domain" description="Methyltransferase" evidence="10">
    <location>
        <begin position="144"/>
        <end position="242"/>
    </location>
</feature>
<dbReference type="Proteomes" id="UP000663824">
    <property type="component" value="Unassembled WGS sequence"/>
</dbReference>
<dbReference type="PANTHER" id="PTHR44307:SF2">
    <property type="entry name" value="PHOSPHOETHANOLAMINE METHYLTRANSFERASE ISOFORM X1"/>
    <property type="match status" value="1"/>
</dbReference>
<reference evidence="11" key="1">
    <citation type="submission" date="2021-02" db="EMBL/GenBank/DDBJ databases">
        <authorList>
            <person name="Nowell W R."/>
        </authorList>
    </citation>
    <scope>NUCLEOTIDE SEQUENCE</scope>
</reference>
<protein>
    <recommendedName>
        <fullName evidence="5">phosphoethanolamine N-methyltransferase</fullName>
        <ecNumber evidence="5">2.1.1.103</ecNumber>
    </recommendedName>
</protein>
<name>A0A816RLW7_9BILA</name>
<feature type="region of interest" description="Disordered" evidence="9">
    <location>
        <begin position="1"/>
        <end position="30"/>
    </location>
</feature>
<keyword evidence="3" id="KW-0489">Methyltransferase</keyword>
<proteinExistence type="predicted"/>
<gene>
    <name evidence="11" type="ORF">MBJ925_LOCUS17239</name>
</gene>
<evidence type="ECO:0000256" key="7">
    <source>
        <dbReference type="ARBA" id="ARBA00047622"/>
    </source>
</evidence>
<evidence type="ECO:0000256" key="2">
    <source>
        <dbReference type="ARBA" id="ARBA00005189"/>
    </source>
</evidence>
<evidence type="ECO:0000256" key="8">
    <source>
        <dbReference type="ARBA" id="ARBA00047841"/>
    </source>
</evidence>
<dbReference type="Pfam" id="PF13649">
    <property type="entry name" value="Methyltransf_25"/>
    <property type="match status" value="1"/>
</dbReference>
<evidence type="ECO:0000256" key="1">
    <source>
        <dbReference type="ARBA" id="ARBA00004969"/>
    </source>
</evidence>
<evidence type="ECO:0000256" key="9">
    <source>
        <dbReference type="SAM" id="MobiDB-lite"/>
    </source>
</evidence>
<organism evidence="11 12">
    <name type="scientific">Rotaria magnacalcarata</name>
    <dbReference type="NCBI Taxonomy" id="392030"/>
    <lineage>
        <taxon>Eukaryota</taxon>
        <taxon>Metazoa</taxon>
        <taxon>Spiralia</taxon>
        <taxon>Gnathifera</taxon>
        <taxon>Rotifera</taxon>
        <taxon>Eurotatoria</taxon>
        <taxon>Bdelloidea</taxon>
        <taxon>Philodinida</taxon>
        <taxon>Philodinidae</taxon>
        <taxon>Rotaria</taxon>
    </lineage>
</organism>
<evidence type="ECO:0000313" key="11">
    <source>
        <dbReference type="EMBL" id="CAF2074025.1"/>
    </source>
</evidence>
<dbReference type="EC" id="2.1.1.103" evidence="5"/>
<evidence type="ECO:0000256" key="5">
    <source>
        <dbReference type="ARBA" id="ARBA00035674"/>
    </source>
</evidence>
<evidence type="ECO:0000256" key="4">
    <source>
        <dbReference type="ARBA" id="ARBA00022679"/>
    </source>
</evidence>
<comment type="pathway">
    <text evidence="1">Phospholipid metabolism; phosphatidylcholine biosynthesis.</text>
</comment>
<dbReference type="GO" id="GO:0032259">
    <property type="term" value="P:methylation"/>
    <property type="evidence" value="ECO:0007669"/>
    <property type="project" value="UniProtKB-KW"/>
</dbReference>
<comment type="catalytic activity">
    <reaction evidence="8">
        <text>N-methylethanolamine phosphate + S-adenosyl-L-methionine = N,N-dimethylethanolamine phosphate + S-adenosyl-L-homocysteine + H(+)</text>
        <dbReference type="Rhea" id="RHEA:25321"/>
        <dbReference type="ChEBI" id="CHEBI:15378"/>
        <dbReference type="ChEBI" id="CHEBI:57781"/>
        <dbReference type="ChEBI" id="CHEBI:57856"/>
        <dbReference type="ChEBI" id="CHEBI:58641"/>
        <dbReference type="ChEBI" id="CHEBI:59789"/>
        <dbReference type="EC" id="2.1.1.103"/>
    </reaction>
    <physiologicalReaction direction="left-to-right" evidence="8">
        <dbReference type="Rhea" id="RHEA:25322"/>
    </physiologicalReaction>
</comment>
<dbReference type="InterPro" id="IPR029063">
    <property type="entry name" value="SAM-dependent_MTases_sf"/>
</dbReference>
<dbReference type="SUPFAM" id="SSF56219">
    <property type="entry name" value="DNase I-like"/>
    <property type="match status" value="1"/>
</dbReference>
<dbReference type="AlphaFoldDB" id="A0A816RLW7"/>
<comment type="catalytic activity">
    <reaction evidence="7">
        <text>phosphoethanolamine + S-adenosyl-L-methionine = N-methylethanolamine phosphate + S-adenosyl-L-homocysteine + H(+)</text>
        <dbReference type="Rhea" id="RHEA:20365"/>
        <dbReference type="ChEBI" id="CHEBI:15378"/>
        <dbReference type="ChEBI" id="CHEBI:57781"/>
        <dbReference type="ChEBI" id="CHEBI:57856"/>
        <dbReference type="ChEBI" id="CHEBI:58190"/>
        <dbReference type="ChEBI" id="CHEBI:59789"/>
        <dbReference type="EC" id="2.1.1.103"/>
    </reaction>
    <physiologicalReaction direction="left-to-right" evidence="7">
        <dbReference type="Rhea" id="RHEA:20366"/>
    </physiologicalReaction>
</comment>
<feature type="compositionally biased region" description="Basic residues" evidence="9">
    <location>
        <begin position="11"/>
        <end position="20"/>
    </location>
</feature>
<dbReference type="GO" id="GO:0000234">
    <property type="term" value="F:phosphoethanolamine N-methyltransferase activity"/>
    <property type="evidence" value="ECO:0007669"/>
    <property type="project" value="UniProtKB-EC"/>
</dbReference>
<evidence type="ECO:0000313" key="12">
    <source>
        <dbReference type="Proteomes" id="UP000663824"/>
    </source>
</evidence>
<sequence>MNGYNQTPYRLGRRPGKQGPRRPPGNQGRVEKLATGKTDVMTRTKDTNRGTGVSTIKTNDGAQRLKITKDIFTVGTWNVQTLWTTGKLELLRNEMKRFRFDVVGISELCPFYHLIFEDWDASIEKQGSQLSAIIESNWSQHQTVLDVSCGIGTQAIGLSKYGYRVTASDLSANEVERAKQEAQQREQTNILFSVCDMRTAFGHHGGNFDIVISCDNSIPHLLTDDDILSALQQMYFCLKPGGGCLITIRDYDQEQRCGKNIVKPYGKAKIENGKRYVALQVWDFDEQHFQHYDFTLYMIEEDLNCKEVVTHAMHSRYYAIGSEKLIRLMQNAGFENVIRLDESFYQPVFIGTRPLT</sequence>
<dbReference type="Gene3D" id="2.20.25.110">
    <property type="entry name" value="S-adenosyl-L-methionine-dependent methyltransferases"/>
    <property type="match status" value="1"/>
</dbReference>
<keyword evidence="4" id="KW-0808">Transferase</keyword>
<evidence type="ECO:0000256" key="6">
    <source>
        <dbReference type="ARBA" id="ARBA00047619"/>
    </source>
</evidence>
<dbReference type="Gene3D" id="3.40.50.150">
    <property type="entry name" value="Vaccinia Virus protein VP39"/>
    <property type="match status" value="1"/>
</dbReference>
<comment type="caution">
    <text evidence="11">The sequence shown here is derived from an EMBL/GenBank/DDBJ whole genome shotgun (WGS) entry which is preliminary data.</text>
</comment>
<dbReference type="InterPro" id="IPR036691">
    <property type="entry name" value="Endo/exonu/phosph_ase_sf"/>
</dbReference>
<evidence type="ECO:0000259" key="10">
    <source>
        <dbReference type="Pfam" id="PF13649"/>
    </source>
</evidence>
<accession>A0A816RLW7</accession>
<dbReference type="InterPro" id="IPR041698">
    <property type="entry name" value="Methyltransf_25"/>
</dbReference>
<comment type="catalytic activity">
    <reaction evidence="6">
        <text>N,N-dimethylethanolamine phosphate + S-adenosyl-L-methionine = phosphocholine + S-adenosyl-L-homocysteine + H(+)</text>
        <dbReference type="Rhea" id="RHEA:25325"/>
        <dbReference type="ChEBI" id="CHEBI:15378"/>
        <dbReference type="ChEBI" id="CHEBI:57856"/>
        <dbReference type="ChEBI" id="CHEBI:58641"/>
        <dbReference type="ChEBI" id="CHEBI:59789"/>
        <dbReference type="ChEBI" id="CHEBI:295975"/>
        <dbReference type="EC" id="2.1.1.103"/>
    </reaction>
    <physiologicalReaction direction="left-to-right" evidence="6">
        <dbReference type="Rhea" id="RHEA:25326"/>
    </physiologicalReaction>
</comment>
<comment type="pathway">
    <text evidence="2">Lipid metabolism.</text>
</comment>